<reference evidence="2 3" key="1">
    <citation type="journal article" date="2014" name="Int. J. Syst. Evol. Microbiol.">
        <title>Streptomyces hoynatensis sp. nov., isolated from deep marine sediment.</title>
        <authorList>
            <person name="Veyisoglu A."/>
            <person name="Sahin N."/>
        </authorList>
    </citation>
    <scope>NUCLEOTIDE SEQUENCE [LARGE SCALE GENOMIC DNA]</scope>
    <source>
        <strain evidence="2 3">KCTC 29097</strain>
    </source>
</reference>
<sequence length="188" mass="20615">MTVMAAHDPLHRGTHLLDTFLGLELPDGYRAELIEGEIHVSPPPDGDHEDLVYRVIAQVVANSATRMAFSGNKGLLLAEGDHVIPDITFVPHASRLFRGAPSWMEPDGVAMVVEVTSGRPDRDETVKRRLYSLSGIPLYLLADRGRSTLTLHSVPAGEDYKGRFTVAFGEPVPLPEPFAFDLDTAEFL</sequence>
<keyword evidence="2" id="KW-0255">Endonuclease</keyword>
<evidence type="ECO:0000313" key="2">
    <source>
        <dbReference type="EMBL" id="RKN36896.1"/>
    </source>
</evidence>
<protein>
    <submittedName>
        <fullName evidence="2">Uma2 family endonuclease</fullName>
    </submittedName>
</protein>
<dbReference type="CDD" id="cd06260">
    <property type="entry name" value="DUF820-like"/>
    <property type="match status" value="1"/>
</dbReference>
<keyword evidence="3" id="KW-1185">Reference proteome</keyword>
<accession>A0A3A9YP75</accession>
<evidence type="ECO:0000259" key="1">
    <source>
        <dbReference type="Pfam" id="PF05685"/>
    </source>
</evidence>
<dbReference type="OrthoDB" id="4537149at2"/>
<keyword evidence="2" id="KW-0378">Hydrolase</keyword>
<gene>
    <name evidence="2" type="ORF">D7294_29510</name>
</gene>
<dbReference type="Pfam" id="PF05685">
    <property type="entry name" value="Uma2"/>
    <property type="match status" value="1"/>
</dbReference>
<dbReference type="SUPFAM" id="SSF52980">
    <property type="entry name" value="Restriction endonuclease-like"/>
    <property type="match status" value="1"/>
</dbReference>
<dbReference type="GO" id="GO:0004519">
    <property type="term" value="F:endonuclease activity"/>
    <property type="evidence" value="ECO:0007669"/>
    <property type="project" value="UniProtKB-KW"/>
</dbReference>
<dbReference type="RefSeq" id="WP_120684884.1">
    <property type="nucleotide sequence ID" value="NZ_RBAL01000030.1"/>
</dbReference>
<dbReference type="PANTHER" id="PTHR35400">
    <property type="entry name" value="SLR1083 PROTEIN"/>
    <property type="match status" value="1"/>
</dbReference>
<organism evidence="2 3">
    <name type="scientific">Streptomyces hoynatensis</name>
    <dbReference type="NCBI Taxonomy" id="1141874"/>
    <lineage>
        <taxon>Bacteria</taxon>
        <taxon>Bacillati</taxon>
        <taxon>Actinomycetota</taxon>
        <taxon>Actinomycetes</taxon>
        <taxon>Kitasatosporales</taxon>
        <taxon>Streptomycetaceae</taxon>
        <taxon>Streptomyces</taxon>
    </lineage>
</organism>
<dbReference type="Gene3D" id="3.90.1570.10">
    <property type="entry name" value="tt1808, chain A"/>
    <property type="match status" value="1"/>
</dbReference>
<dbReference type="InterPro" id="IPR011335">
    <property type="entry name" value="Restrct_endonuc-II-like"/>
</dbReference>
<comment type="caution">
    <text evidence="2">The sequence shown here is derived from an EMBL/GenBank/DDBJ whole genome shotgun (WGS) entry which is preliminary data.</text>
</comment>
<dbReference type="AlphaFoldDB" id="A0A3A9YP75"/>
<dbReference type="PANTHER" id="PTHR35400:SF3">
    <property type="entry name" value="SLL1072 PROTEIN"/>
    <property type="match status" value="1"/>
</dbReference>
<keyword evidence="2" id="KW-0540">Nuclease</keyword>
<dbReference type="InterPro" id="IPR012296">
    <property type="entry name" value="Nuclease_put_TT1808"/>
</dbReference>
<dbReference type="Proteomes" id="UP000272474">
    <property type="component" value="Unassembled WGS sequence"/>
</dbReference>
<feature type="domain" description="Putative restriction endonuclease" evidence="1">
    <location>
        <begin position="18"/>
        <end position="182"/>
    </location>
</feature>
<evidence type="ECO:0000313" key="3">
    <source>
        <dbReference type="Proteomes" id="UP000272474"/>
    </source>
</evidence>
<dbReference type="InterPro" id="IPR008538">
    <property type="entry name" value="Uma2"/>
</dbReference>
<proteinExistence type="predicted"/>
<name>A0A3A9YP75_9ACTN</name>
<dbReference type="EMBL" id="RBAL01000030">
    <property type="protein sequence ID" value="RKN36896.1"/>
    <property type="molecule type" value="Genomic_DNA"/>
</dbReference>